<accession>A0A3A8IQB4</accession>
<evidence type="ECO:0000313" key="1">
    <source>
        <dbReference type="EMBL" id="RKG85649.1"/>
    </source>
</evidence>
<reference evidence="2" key="1">
    <citation type="submission" date="2018-09" db="EMBL/GenBank/DDBJ databases">
        <authorList>
            <person name="Livingstone P.G."/>
            <person name="Whitworth D.E."/>
        </authorList>
    </citation>
    <scope>NUCLEOTIDE SEQUENCE [LARGE SCALE GENOMIC DNA]</scope>
    <source>
        <strain evidence="2">CA054A</strain>
    </source>
</reference>
<keyword evidence="2" id="KW-1185">Reference proteome</keyword>
<dbReference type="OrthoDB" id="6203947at2"/>
<comment type="caution">
    <text evidence="1">The sequence shown here is derived from an EMBL/GenBank/DDBJ whole genome shotgun (WGS) entry which is preliminary data.</text>
</comment>
<evidence type="ECO:0000313" key="2">
    <source>
        <dbReference type="Proteomes" id="UP000268094"/>
    </source>
</evidence>
<organism evidence="1 2">
    <name type="scientific">Corallococcus terminator</name>
    <dbReference type="NCBI Taxonomy" id="2316733"/>
    <lineage>
        <taxon>Bacteria</taxon>
        <taxon>Pseudomonadati</taxon>
        <taxon>Myxococcota</taxon>
        <taxon>Myxococcia</taxon>
        <taxon>Myxococcales</taxon>
        <taxon>Cystobacterineae</taxon>
        <taxon>Myxococcaceae</taxon>
        <taxon>Corallococcus</taxon>
    </lineage>
</organism>
<proteinExistence type="predicted"/>
<dbReference type="Proteomes" id="UP000268094">
    <property type="component" value="Unassembled WGS sequence"/>
</dbReference>
<name>A0A3A8IQB4_9BACT</name>
<dbReference type="EMBL" id="RAVZ01000129">
    <property type="protein sequence ID" value="RKG85649.1"/>
    <property type="molecule type" value="Genomic_DNA"/>
</dbReference>
<gene>
    <name evidence="1" type="ORF">D7V88_19535</name>
</gene>
<sequence length="106" mass="11662">MSSIHLLCRGSLNLHREPSSGDYESGNWDVSETEAKELIGGMIYLHETKSKRSYFGGKINSFRTLVIDAPRPNRIVFRLTPLREGKGVEWKGAGHGMASKSGVVGT</sequence>
<protein>
    <submittedName>
        <fullName evidence="1">Uncharacterized protein</fullName>
    </submittedName>
</protein>
<dbReference type="AlphaFoldDB" id="A0A3A8IQB4"/>